<dbReference type="PANTHER" id="PTHR28173">
    <property type="entry name" value="RIBONUCLEASES P/MRP PROTEIN SUBUNIT POP8"/>
    <property type="match status" value="1"/>
</dbReference>
<dbReference type="STRING" id="1064592.G0V9M6"/>
<reference key="2">
    <citation type="submission" date="2011-08" db="EMBL/GenBank/DDBJ databases">
        <title>Genome sequence of Naumovozyma castellii.</title>
        <authorList>
            <person name="Gordon J.L."/>
            <person name="Armisen D."/>
            <person name="Proux-Wera E."/>
            <person name="OhEigeartaigh S.S."/>
            <person name="Byrne K.P."/>
            <person name="Wolfe K.H."/>
        </authorList>
    </citation>
    <scope>NUCLEOTIDE SEQUENCE</scope>
    <source>
        <strain>Type strain:CBS 4309</strain>
    </source>
</reference>
<evidence type="ECO:0000313" key="2">
    <source>
        <dbReference type="EMBL" id="CCC68642.1"/>
    </source>
</evidence>
<dbReference type="InterPro" id="IPR020347">
    <property type="entry name" value="Pop8"/>
</dbReference>
<dbReference type="GeneID" id="96902200"/>
<gene>
    <name evidence="2" type="primary">NCAS0B05580</name>
    <name evidence="2" type="ordered locus">NCAS_0B05580</name>
</gene>
<dbReference type="GO" id="GO:0000172">
    <property type="term" value="C:ribonuclease MRP complex"/>
    <property type="evidence" value="ECO:0007669"/>
    <property type="project" value="InterPro"/>
</dbReference>
<reference evidence="2 3" key="1">
    <citation type="journal article" date="2011" name="Proc. Natl. Acad. Sci. U.S.A.">
        <title>Evolutionary erosion of yeast sex chromosomes by mating-type switching accidents.</title>
        <authorList>
            <person name="Gordon J.L."/>
            <person name="Armisen D."/>
            <person name="Proux-Wera E."/>
            <person name="Oheigeartaigh S.S."/>
            <person name="Byrne K.P."/>
            <person name="Wolfe K.H."/>
        </authorList>
    </citation>
    <scope>NUCLEOTIDE SEQUENCE [LARGE SCALE GENOMIC DNA]</scope>
    <source>
        <strain evidence="3">ATCC 76901 / BCRC 22586 / CBS 4309 / NBRC 1992 / NRRL Y-12630</strain>
    </source>
</reference>
<dbReference type="AlphaFoldDB" id="G0V9M6"/>
<dbReference type="RefSeq" id="XP_003675014.1">
    <property type="nucleotide sequence ID" value="XM_003674966.1"/>
</dbReference>
<dbReference type="GO" id="GO:0000294">
    <property type="term" value="P:nuclear-transcribed mRNA catabolic process, RNase MRP-dependent"/>
    <property type="evidence" value="ECO:0007669"/>
    <property type="project" value="TreeGrafter"/>
</dbReference>
<dbReference type="KEGG" id="ncs:NCAS_0B05580"/>
<dbReference type="PANTHER" id="PTHR28173:SF1">
    <property type="entry name" value="RIBONUCLEASES P_MRP PROTEIN SUBUNIT POP8"/>
    <property type="match status" value="1"/>
</dbReference>
<dbReference type="GO" id="GO:0000171">
    <property type="term" value="F:ribonuclease MRP activity"/>
    <property type="evidence" value="ECO:0007669"/>
    <property type="project" value="TreeGrafter"/>
</dbReference>
<protein>
    <recommendedName>
        <fullName evidence="1">Ribonucleases P/MRP subunit Pop8-like domain-containing protein</fullName>
    </recommendedName>
</protein>
<dbReference type="GO" id="GO:0005655">
    <property type="term" value="C:nucleolar ribonuclease P complex"/>
    <property type="evidence" value="ECO:0007669"/>
    <property type="project" value="InterPro"/>
</dbReference>
<dbReference type="InParanoid" id="G0V9M6"/>
<dbReference type="GO" id="GO:0004526">
    <property type="term" value="F:ribonuclease P activity"/>
    <property type="evidence" value="ECO:0007669"/>
    <property type="project" value="TreeGrafter"/>
</dbReference>
<dbReference type="OrthoDB" id="4056858at2759"/>
<sequence length="139" mass="16099">MSKAIEPCKNNFKEWQFYKLQITTQDTSIDKETIIDEITWKQWINNALKRSHGLFGEGIEYFIVNQEDKIAFLKVSYQDREAFSSAIGTYISTDDLIGTPLAVTTLQETSDVNNLEIGEDDKLWYKKFVEEIVDDAKCQ</sequence>
<dbReference type="GO" id="GO:0034965">
    <property type="term" value="P:intronic box C/D snoRNA processing"/>
    <property type="evidence" value="ECO:0007669"/>
    <property type="project" value="TreeGrafter"/>
</dbReference>
<evidence type="ECO:0000259" key="1">
    <source>
        <dbReference type="Pfam" id="PF20976"/>
    </source>
</evidence>
<dbReference type="GO" id="GO:0008033">
    <property type="term" value="P:tRNA processing"/>
    <property type="evidence" value="ECO:0007669"/>
    <property type="project" value="InterPro"/>
</dbReference>
<dbReference type="Pfam" id="PF20976">
    <property type="entry name" value="Pop8"/>
    <property type="match status" value="1"/>
</dbReference>
<evidence type="ECO:0000313" key="3">
    <source>
        <dbReference type="Proteomes" id="UP000001640"/>
    </source>
</evidence>
<dbReference type="eggNOG" id="ENOG502SCWV">
    <property type="taxonomic scope" value="Eukaryota"/>
</dbReference>
<name>G0V9M6_NAUCA</name>
<dbReference type="OMA" id="WLKKVME"/>
<proteinExistence type="predicted"/>
<dbReference type="HOGENOM" id="CLU_153352_0_0_1"/>
<accession>G0V9M6</accession>
<feature type="domain" description="Ribonucleases P/MRP subunit Pop8-like" evidence="1">
    <location>
        <begin position="14"/>
        <end position="90"/>
    </location>
</feature>
<keyword evidence="3" id="KW-1185">Reference proteome</keyword>
<organism evidence="2 3">
    <name type="scientific">Naumovozyma castellii</name>
    <name type="common">Yeast</name>
    <name type="synonym">Saccharomyces castellii</name>
    <dbReference type="NCBI Taxonomy" id="27288"/>
    <lineage>
        <taxon>Eukaryota</taxon>
        <taxon>Fungi</taxon>
        <taxon>Dikarya</taxon>
        <taxon>Ascomycota</taxon>
        <taxon>Saccharomycotina</taxon>
        <taxon>Saccharomycetes</taxon>
        <taxon>Saccharomycetales</taxon>
        <taxon>Saccharomycetaceae</taxon>
        <taxon>Naumovozyma</taxon>
    </lineage>
</organism>
<dbReference type="FunCoup" id="G0V9M6">
    <property type="interactions" value="130"/>
</dbReference>
<dbReference type="Proteomes" id="UP000001640">
    <property type="component" value="Chromosome 2"/>
</dbReference>
<dbReference type="EMBL" id="HE576753">
    <property type="protein sequence ID" value="CCC68642.1"/>
    <property type="molecule type" value="Genomic_DNA"/>
</dbReference>
<dbReference type="InterPro" id="IPR049128">
    <property type="entry name" value="Pop8-like_dom"/>
</dbReference>